<protein>
    <submittedName>
        <fullName evidence="3">M23 family metallopeptidase</fullName>
    </submittedName>
</protein>
<dbReference type="SUPFAM" id="SSF51261">
    <property type="entry name" value="Duplicated hybrid motif"/>
    <property type="match status" value="1"/>
</dbReference>
<reference evidence="3 4" key="1">
    <citation type="submission" date="2020-04" db="EMBL/GenBank/DDBJ databases">
        <title>Draft genome of Pyxidicoccus fallax type strain.</title>
        <authorList>
            <person name="Whitworth D.E."/>
        </authorList>
    </citation>
    <scope>NUCLEOTIDE SEQUENCE [LARGE SCALE GENOMIC DNA]</scope>
    <source>
        <strain evidence="3 4">DSM 14698</strain>
    </source>
</reference>
<sequence>MPPLPAGRKYSTSPYLLLALLALGAKARASESSPLPVAARPVEAPPLAEGRPVLTLQPAAAKPGDPVVVSVRGMAELPSGTLGGRPLHFFPWGEGFMAVTGLPVELGPGTAAVKVLGPAAPGAAPLELTSELNVLEPGYRERELKVSGKYVEPPASVKTRMAEDRKAFAAAFSQPFAAPLFGQNFAWPRQDRITAPYGDRRTFNGKLSSQHFGVDLDGDPGTPVTAANDGTVVMTRDNYSAGKTVIVHHGAGLYTTYFHLSRITVKNGTPVKQGQRLGLVGGTGRVTGPHLHWGVKVDDLWVDGEVLLRLDFFPSAAPGVASGSTELGTP</sequence>
<dbReference type="GO" id="GO:0004222">
    <property type="term" value="F:metalloendopeptidase activity"/>
    <property type="evidence" value="ECO:0007669"/>
    <property type="project" value="TreeGrafter"/>
</dbReference>
<evidence type="ECO:0000259" key="2">
    <source>
        <dbReference type="Pfam" id="PF01551"/>
    </source>
</evidence>
<dbReference type="Proteomes" id="UP000518300">
    <property type="component" value="Unassembled WGS sequence"/>
</dbReference>
<name>A0A848LLB1_9BACT</name>
<dbReference type="Gene3D" id="2.70.70.10">
    <property type="entry name" value="Glucose Permease (Domain IIA)"/>
    <property type="match status" value="1"/>
</dbReference>
<dbReference type="Pfam" id="PF01551">
    <property type="entry name" value="Peptidase_M23"/>
    <property type="match status" value="1"/>
</dbReference>
<organism evidence="3 4">
    <name type="scientific">Pyxidicoccus fallax</name>
    <dbReference type="NCBI Taxonomy" id="394095"/>
    <lineage>
        <taxon>Bacteria</taxon>
        <taxon>Pseudomonadati</taxon>
        <taxon>Myxococcota</taxon>
        <taxon>Myxococcia</taxon>
        <taxon>Myxococcales</taxon>
        <taxon>Cystobacterineae</taxon>
        <taxon>Myxococcaceae</taxon>
        <taxon>Pyxidicoccus</taxon>
    </lineage>
</organism>
<evidence type="ECO:0000313" key="3">
    <source>
        <dbReference type="EMBL" id="NMO18501.1"/>
    </source>
</evidence>
<dbReference type="RefSeq" id="WP_169347765.1">
    <property type="nucleotide sequence ID" value="NZ_JABBJJ010000139.1"/>
</dbReference>
<dbReference type="PANTHER" id="PTHR21666">
    <property type="entry name" value="PEPTIDASE-RELATED"/>
    <property type="match status" value="1"/>
</dbReference>
<feature type="domain" description="M23ase beta-sheet core" evidence="2">
    <location>
        <begin position="210"/>
        <end position="301"/>
    </location>
</feature>
<comment type="caution">
    <text evidence="3">The sequence shown here is derived from an EMBL/GenBank/DDBJ whole genome shotgun (WGS) entry which is preliminary data.</text>
</comment>
<feature type="signal peptide" evidence="1">
    <location>
        <begin position="1"/>
        <end position="29"/>
    </location>
</feature>
<dbReference type="InterPro" id="IPR011055">
    <property type="entry name" value="Dup_hybrid_motif"/>
</dbReference>
<dbReference type="AlphaFoldDB" id="A0A848LLB1"/>
<dbReference type="CDD" id="cd12797">
    <property type="entry name" value="M23_peptidase"/>
    <property type="match status" value="1"/>
</dbReference>
<feature type="chain" id="PRO_5032473578" evidence="1">
    <location>
        <begin position="30"/>
        <end position="330"/>
    </location>
</feature>
<dbReference type="EMBL" id="JABBJJ010000139">
    <property type="protein sequence ID" value="NMO18501.1"/>
    <property type="molecule type" value="Genomic_DNA"/>
</dbReference>
<keyword evidence="4" id="KW-1185">Reference proteome</keyword>
<dbReference type="InterPro" id="IPR016047">
    <property type="entry name" value="M23ase_b-sheet_dom"/>
</dbReference>
<evidence type="ECO:0000256" key="1">
    <source>
        <dbReference type="SAM" id="SignalP"/>
    </source>
</evidence>
<keyword evidence="1" id="KW-0732">Signal</keyword>
<dbReference type="InterPro" id="IPR050570">
    <property type="entry name" value="Cell_wall_metabolism_enzyme"/>
</dbReference>
<proteinExistence type="predicted"/>
<accession>A0A848LLB1</accession>
<gene>
    <name evidence="3" type="ORF">HG543_27090</name>
</gene>
<evidence type="ECO:0000313" key="4">
    <source>
        <dbReference type="Proteomes" id="UP000518300"/>
    </source>
</evidence>
<dbReference type="PANTHER" id="PTHR21666:SF270">
    <property type="entry name" value="MUREIN HYDROLASE ACTIVATOR ENVC"/>
    <property type="match status" value="1"/>
</dbReference>